<gene>
    <name evidence="8" type="ORF">AT728_20160</name>
</gene>
<dbReference type="RefSeq" id="WP_058847752.1">
    <property type="nucleotide sequence ID" value="NZ_LOCL01000032.1"/>
</dbReference>
<dbReference type="EMBL" id="LOCL01000032">
    <property type="protein sequence ID" value="KUF17975.1"/>
    <property type="molecule type" value="Genomic_DNA"/>
</dbReference>
<dbReference type="PANTHER" id="PTHR14969">
    <property type="entry name" value="SPHINGOSINE-1-PHOSPHATE PHOSPHOHYDROLASE"/>
    <property type="match status" value="1"/>
</dbReference>
<dbReference type="SMART" id="SM00046">
    <property type="entry name" value="DAGKc"/>
    <property type="match status" value="1"/>
</dbReference>
<keyword evidence="4" id="KW-0378">Hydrolase</keyword>
<dbReference type="Pfam" id="PF01569">
    <property type="entry name" value="PAP2"/>
    <property type="match status" value="1"/>
</dbReference>
<accession>A0A0W7X5H7</accession>
<sequence length="517" mass="54383">MSDHSPGAPGNLRRLLRTLDHTAFDKVASRSWPGAEPVLPRLSRSANHGLLWFGIAAGMWAVGGTRERRAAVRGAASLALASATVNTLGKRAVRRSRPALDTVPVIRHLARQPVTSSFPSGHAASAVAFTVGAALESRRWGAAIAPVAASVAFSRVYTGVHYPSDVLVGASLGAGAAFAVRGLVPSRSQLPPPARPRVDAPALPEGEGLYVVVNPSSGAQPQLADPVRQLKIALPRAEVIIYEPDAGPLPDVIAEAARDAARCGGVLGICGGDGTVNAAVEPALEYDVPLLVLPGGTFNHFAADLGAETVTEACAAVARGTAVRVDVGRVSPVATPLAPAPADARPAYFLNTFSLGSYPELVRLREHWSPRIGGPAATLLSVGRVLRTSEPLRAVVNGRRRAMWLLFAGNGAYRNVGIAPVRRHDLADGLLDVRIAHGGRFARTRLLATALAGGLARTRLYASAHSRRLVVTGLPEGTQMAYDGEVRDAPTALRVDKLLESLTVYRPLEERPTLDHR</sequence>
<dbReference type="AlphaFoldDB" id="A0A0W7X5H7"/>
<dbReference type="GO" id="GO:0016301">
    <property type="term" value="F:kinase activity"/>
    <property type="evidence" value="ECO:0007669"/>
    <property type="project" value="InterPro"/>
</dbReference>
<feature type="domain" description="DAGKc" evidence="7">
    <location>
        <begin position="204"/>
        <end position="333"/>
    </location>
</feature>
<dbReference type="CDD" id="cd01610">
    <property type="entry name" value="PAP2_like"/>
    <property type="match status" value="1"/>
</dbReference>
<dbReference type="Pfam" id="PF00781">
    <property type="entry name" value="DAGK_cat"/>
    <property type="match status" value="1"/>
</dbReference>
<evidence type="ECO:0000259" key="7">
    <source>
        <dbReference type="PROSITE" id="PS50146"/>
    </source>
</evidence>
<comment type="caution">
    <text evidence="8">The sequence shown here is derived from an EMBL/GenBank/DDBJ whole genome shotgun (WGS) entry which is preliminary data.</text>
</comment>
<dbReference type="InterPro" id="IPR016064">
    <property type="entry name" value="NAD/diacylglycerol_kinase_sf"/>
</dbReference>
<dbReference type="SUPFAM" id="SSF48317">
    <property type="entry name" value="Acid phosphatase/Vanadium-dependent haloperoxidase"/>
    <property type="match status" value="1"/>
</dbReference>
<evidence type="ECO:0000256" key="2">
    <source>
        <dbReference type="ARBA" id="ARBA00022475"/>
    </source>
</evidence>
<dbReference type="PANTHER" id="PTHR14969:SF62">
    <property type="entry name" value="DECAPRENYLPHOSPHORYL-5-PHOSPHORIBOSE PHOSPHATASE RV3807C-RELATED"/>
    <property type="match status" value="1"/>
</dbReference>
<evidence type="ECO:0000256" key="4">
    <source>
        <dbReference type="ARBA" id="ARBA00022801"/>
    </source>
</evidence>
<dbReference type="InterPro" id="IPR036938">
    <property type="entry name" value="PAP2/HPO_sf"/>
</dbReference>
<keyword evidence="5" id="KW-1133">Transmembrane helix</keyword>
<dbReference type="InterPro" id="IPR001206">
    <property type="entry name" value="Diacylglycerol_kinase_cat_dom"/>
</dbReference>
<evidence type="ECO:0000313" key="9">
    <source>
        <dbReference type="Proteomes" id="UP000054804"/>
    </source>
</evidence>
<organism evidence="8 9">
    <name type="scientific">Streptomyces silvensis</name>
    <dbReference type="NCBI Taxonomy" id="1765722"/>
    <lineage>
        <taxon>Bacteria</taxon>
        <taxon>Bacillati</taxon>
        <taxon>Actinomycetota</taxon>
        <taxon>Actinomycetes</taxon>
        <taxon>Kitasatosporales</taxon>
        <taxon>Streptomycetaceae</taxon>
        <taxon>Streptomyces</taxon>
    </lineage>
</organism>
<keyword evidence="9" id="KW-1185">Reference proteome</keyword>
<dbReference type="SUPFAM" id="SSF111331">
    <property type="entry name" value="NAD kinase/diacylglycerol kinase-like"/>
    <property type="match status" value="1"/>
</dbReference>
<evidence type="ECO:0000313" key="8">
    <source>
        <dbReference type="EMBL" id="KUF17975.1"/>
    </source>
</evidence>
<dbReference type="Gene3D" id="2.60.200.40">
    <property type="match status" value="1"/>
</dbReference>
<dbReference type="OrthoDB" id="5242960at2"/>
<dbReference type="STRING" id="1765722.AT728_20160"/>
<keyword evidence="3" id="KW-0812">Transmembrane</keyword>
<dbReference type="PROSITE" id="PS50146">
    <property type="entry name" value="DAGK"/>
    <property type="match status" value="1"/>
</dbReference>
<dbReference type="Gene3D" id="1.20.144.10">
    <property type="entry name" value="Phosphatidic acid phosphatase type 2/haloperoxidase"/>
    <property type="match status" value="1"/>
</dbReference>
<evidence type="ECO:0000256" key="3">
    <source>
        <dbReference type="ARBA" id="ARBA00022692"/>
    </source>
</evidence>
<dbReference type="GO" id="GO:0016787">
    <property type="term" value="F:hydrolase activity"/>
    <property type="evidence" value="ECO:0007669"/>
    <property type="project" value="UniProtKB-KW"/>
</dbReference>
<keyword evidence="2" id="KW-1003">Cell membrane</keyword>
<protein>
    <submittedName>
        <fullName evidence="8">Phosphoesterase</fullName>
    </submittedName>
</protein>
<dbReference type="SMART" id="SM00014">
    <property type="entry name" value="acidPPc"/>
    <property type="match status" value="1"/>
</dbReference>
<reference evidence="8 9" key="1">
    <citation type="submission" date="2015-12" db="EMBL/GenBank/DDBJ databases">
        <title>Draft genome sequence of Streptomyces silvensis ATCC 53525, a producer of novel hormone antagonists.</title>
        <authorList>
            <person name="Johnston C.W."/>
            <person name="Li Y."/>
            <person name="Magarvey N.A."/>
        </authorList>
    </citation>
    <scope>NUCLEOTIDE SEQUENCE [LARGE SCALE GENOMIC DNA]</scope>
    <source>
        <strain evidence="8 9">ATCC 53525</strain>
    </source>
</reference>
<name>A0A0W7X5H7_9ACTN</name>
<proteinExistence type="predicted"/>
<evidence type="ECO:0000256" key="1">
    <source>
        <dbReference type="ARBA" id="ARBA00004651"/>
    </source>
</evidence>
<comment type="subcellular location">
    <subcellularLocation>
        <location evidence="1">Cell membrane</location>
        <topology evidence="1">Multi-pass membrane protein</topology>
    </subcellularLocation>
</comment>
<dbReference type="InterPro" id="IPR017438">
    <property type="entry name" value="ATP-NAD_kinase_N"/>
</dbReference>
<dbReference type="InterPro" id="IPR000326">
    <property type="entry name" value="PAP2/HPO"/>
</dbReference>
<dbReference type="GO" id="GO:0005886">
    <property type="term" value="C:plasma membrane"/>
    <property type="evidence" value="ECO:0007669"/>
    <property type="project" value="UniProtKB-SubCell"/>
</dbReference>
<evidence type="ECO:0000256" key="6">
    <source>
        <dbReference type="ARBA" id="ARBA00023136"/>
    </source>
</evidence>
<keyword evidence="6" id="KW-0472">Membrane</keyword>
<dbReference type="Proteomes" id="UP000054804">
    <property type="component" value="Unassembled WGS sequence"/>
</dbReference>
<evidence type="ECO:0000256" key="5">
    <source>
        <dbReference type="ARBA" id="ARBA00022989"/>
    </source>
</evidence>
<dbReference type="Gene3D" id="3.40.50.10330">
    <property type="entry name" value="Probable inorganic polyphosphate/atp-NAD kinase, domain 1"/>
    <property type="match status" value="1"/>
</dbReference>